<dbReference type="EMBL" id="ADMT01000245">
    <property type="protein sequence ID" value="EFF81151.1"/>
    <property type="molecule type" value="Genomic_DNA"/>
</dbReference>
<evidence type="ECO:0000256" key="5">
    <source>
        <dbReference type="ARBA" id="ARBA00022842"/>
    </source>
</evidence>
<dbReference type="GO" id="GO:0003964">
    <property type="term" value="F:RNA-directed DNA polymerase activity"/>
    <property type="evidence" value="ECO:0007669"/>
    <property type="project" value="UniProtKB-KW"/>
</dbReference>
<dbReference type="CDD" id="cd03487">
    <property type="entry name" value="RT_Bac_retron_II"/>
    <property type="match status" value="1"/>
</dbReference>
<accession>D4XUM2</accession>
<evidence type="ECO:0000256" key="6">
    <source>
        <dbReference type="ARBA" id="ARBA00022918"/>
    </source>
</evidence>
<protein>
    <recommendedName>
        <fullName evidence="1">RNA-directed DNA polymerase</fullName>
        <ecNumber evidence="1">2.7.7.49</ecNumber>
    </recommendedName>
</protein>
<evidence type="ECO:0000256" key="3">
    <source>
        <dbReference type="ARBA" id="ARBA00022695"/>
    </source>
</evidence>
<dbReference type="PROSITE" id="PS50878">
    <property type="entry name" value="RT_POL"/>
    <property type="match status" value="1"/>
</dbReference>
<reference evidence="12" key="1">
    <citation type="submission" date="2010-03" db="EMBL/GenBank/DDBJ databases">
        <title>Complete sequence of Mobiluncus curtisii ATCC 43063.</title>
        <authorList>
            <person name="Muzny D."/>
            <person name="Qin X."/>
            <person name="Deng J."/>
            <person name="Jiang H."/>
            <person name="Liu Y."/>
            <person name="Qu J."/>
            <person name="Song X.-Z."/>
            <person name="Zhang L."/>
            <person name="Thornton R."/>
            <person name="Coyle M."/>
            <person name="Francisco L."/>
            <person name="Jackson L."/>
            <person name="Javaid M."/>
            <person name="Korchina V."/>
            <person name="Kovar C."/>
            <person name="Mata R."/>
            <person name="Mathew T."/>
            <person name="Ngo R."/>
            <person name="Nguyen L."/>
            <person name="Nguyen N."/>
            <person name="Okwuonu G."/>
            <person name="Ongeri F."/>
            <person name="Pham C."/>
            <person name="Simmons D."/>
            <person name="Wilczek-Boney K."/>
            <person name="Hale W."/>
            <person name="Jakkamsetti A."/>
            <person name="Pham P."/>
            <person name="Ruth R."/>
            <person name="San Lucas F."/>
            <person name="Warren J."/>
            <person name="Zhang J."/>
            <person name="Zhao Z."/>
            <person name="Zhou C."/>
            <person name="Zhu D."/>
            <person name="Lee S."/>
            <person name="Bess C."/>
            <person name="Blankenburg K."/>
            <person name="Forbes L."/>
            <person name="Fu Q."/>
            <person name="Gubbala S."/>
            <person name="Hirani K."/>
            <person name="Jayaseelan J.C."/>
            <person name="Lara F."/>
            <person name="Munidasa M."/>
            <person name="Palculict T."/>
            <person name="Patil S."/>
            <person name="Pu L.-L."/>
            <person name="Saada N."/>
            <person name="Tang L."/>
            <person name="Weissenberger G."/>
            <person name="Zhu Y."/>
            <person name="Hemphill L."/>
            <person name="Shang Y."/>
            <person name="Youmans B."/>
            <person name="Ayvaz T."/>
            <person name="Ross M."/>
            <person name="Santibanez J."/>
            <person name="Aqrawi P."/>
            <person name="Gross S."/>
            <person name="Joshi V."/>
            <person name="Fowler G."/>
            <person name="Nazareth L."/>
            <person name="Reid J."/>
            <person name="Worley K."/>
            <person name="Petrosino J."/>
            <person name="Highlander S."/>
            <person name="Gibbs R."/>
            <person name="Gibbs R."/>
        </authorList>
    </citation>
    <scope>NUCLEOTIDE SEQUENCE [LARGE SCALE GENOMIC DNA]</scope>
    <source>
        <strain evidence="12">ATCC 19194</strain>
    </source>
</reference>
<comment type="similarity">
    <text evidence="8">Belongs to the bacterial reverse transcriptase family.</text>
</comment>
<evidence type="ECO:0000256" key="2">
    <source>
        <dbReference type="ARBA" id="ARBA00022679"/>
    </source>
</evidence>
<evidence type="ECO:0000256" key="1">
    <source>
        <dbReference type="ARBA" id="ARBA00012493"/>
    </source>
</evidence>
<keyword evidence="7" id="KW-0051">Antiviral defense</keyword>
<feature type="non-terminal residue" evidence="11">
    <location>
        <position position="209"/>
    </location>
</feature>
<evidence type="ECO:0000259" key="10">
    <source>
        <dbReference type="PROSITE" id="PS50878"/>
    </source>
</evidence>
<evidence type="ECO:0000256" key="9">
    <source>
        <dbReference type="ARBA" id="ARBA00048173"/>
    </source>
</evidence>
<dbReference type="RefSeq" id="WP_004641571.1">
    <property type="nucleotide sequence ID" value="NZ_GG770435.1"/>
</dbReference>
<dbReference type="GO" id="GO:0003723">
    <property type="term" value="F:RNA binding"/>
    <property type="evidence" value="ECO:0007669"/>
    <property type="project" value="InterPro"/>
</dbReference>
<keyword evidence="5" id="KW-0460">Magnesium</keyword>
<comment type="caution">
    <text evidence="11">The sequence shown here is derived from an EMBL/GenBank/DDBJ whole genome shotgun (WGS) entry which is preliminary data.</text>
</comment>
<dbReference type="SUPFAM" id="SSF56672">
    <property type="entry name" value="DNA/RNA polymerases"/>
    <property type="match status" value="1"/>
</dbReference>
<dbReference type="Proteomes" id="UP000003085">
    <property type="component" value="Unassembled WGS sequence"/>
</dbReference>
<evidence type="ECO:0000313" key="11">
    <source>
        <dbReference type="EMBL" id="EFF81151.1"/>
    </source>
</evidence>
<dbReference type="HOGENOM" id="CLU_028398_2_0_6"/>
<evidence type="ECO:0000256" key="4">
    <source>
        <dbReference type="ARBA" id="ARBA00022723"/>
    </source>
</evidence>
<organism evidence="11 12">
    <name type="scientific">Acinetobacter haemolyticus ATCC 19194</name>
    <dbReference type="NCBI Taxonomy" id="707232"/>
    <lineage>
        <taxon>Bacteria</taxon>
        <taxon>Pseudomonadati</taxon>
        <taxon>Pseudomonadota</taxon>
        <taxon>Gammaproteobacteria</taxon>
        <taxon>Moraxellales</taxon>
        <taxon>Moraxellaceae</taxon>
        <taxon>Acinetobacter</taxon>
    </lineage>
</organism>
<dbReference type="GO" id="GO:0051607">
    <property type="term" value="P:defense response to virus"/>
    <property type="evidence" value="ECO:0007669"/>
    <property type="project" value="UniProtKB-KW"/>
</dbReference>
<dbReference type="GO" id="GO:0046872">
    <property type="term" value="F:metal ion binding"/>
    <property type="evidence" value="ECO:0007669"/>
    <property type="project" value="UniProtKB-KW"/>
</dbReference>
<proteinExistence type="inferred from homology"/>
<keyword evidence="2" id="KW-0808">Transferase</keyword>
<keyword evidence="4" id="KW-0479">Metal-binding</keyword>
<evidence type="ECO:0000256" key="7">
    <source>
        <dbReference type="ARBA" id="ARBA00023118"/>
    </source>
</evidence>
<keyword evidence="3" id="KW-0548">Nucleotidyltransferase</keyword>
<gene>
    <name evidence="11" type="ORF">HMP0015_3414</name>
</gene>
<evidence type="ECO:0000256" key="8">
    <source>
        <dbReference type="ARBA" id="ARBA00034120"/>
    </source>
</evidence>
<name>D4XUM2_ACIHA</name>
<keyword evidence="6" id="KW-0695">RNA-directed DNA polymerase</keyword>
<feature type="domain" description="Reverse transcriptase" evidence="10">
    <location>
        <begin position="27"/>
        <end position="209"/>
    </location>
</feature>
<dbReference type="InterPro" id="IPR000123">
    <property type="entry name" value="Reverse_transcriptase_msDNA"/>
</dbReference>
<sequence length="209" mass="24120">MNTKFEFLGSPIKDIDHLAKILDIDINEILFAIQIDDEDKYTSRSIAKKDGRERMVYNPKPIFRKIQRRIKNRIFTQISWPNFVFGSIPADENSHDFIECAQQHCMAQSVLKLDIEDFFDNISKALVEDIFKNFFGYGADVSEILATLCCVDLKVPQGGVTSSYLASIALYSLEESLFLRLKTKKLTYTRYVDDITISSKNREFNFDSI</sequence>
<dbReference type="EC" id="2.7.7.49" evidence="1"/>
<dbReference type="PANTHER" id="PTHR34047:SF7">
    <property type="entry name" value="RNA-DIRECTED DNA POLYMERASE"/>
    <property type="match status" value="1"/>
</dbReference>
<comment type="catalytic activity">
    <reaction evidence="9">
        <text>DNA(n) + a 2'-deoxyribonucleoside 5'-triphosphate = DNA(n+1) + diphosphate</text>
        <dbReference type="Rhea" id="RHEA:22508"/>
        <dbReference type="Rhea" id="RHEA-COMP:17339"/>
        <dbReference type="Rhea" id="RHEA-COMP:17340"/>
        <dbReference type="ChEBI" id="CHEBI:33019"/>
        <dbReference type="ChEBI" id="CHEBI:61560"/>
        <dbReference type="ChEBI" id="CHEBI:173112"/>
        <dbReference type="EC" id="2.7.7.49"/>
    </reaction>
</comment>
<dbReference type="InterPro" id="IPR051083">
    <property type="entry name" value="GrpII_Intron_Splice-Mob/Def"/>
</dbReference>
<dbReference type="AlphaFoldDB" id="D4XUM2"/>
<dbReference type="Pfam" id="PF00078">
    <property type="entry name" value="RVT_1"/>
    <property type="match status" value="1"/>
</dbReference>
<dbReference type="InterPro" id="IPR000477">
    <property type="entry name" value="RT_dom"/>
</dbReference>
<dbReference type="PANTHER" id="PTHR34047">
    <property type="entry name" value="NUCLEAR INTRON MATURASE 1, MITOCHONDRIAL-RELATED"/>
    <property type="match status" value="1"/>
</dbReference>
<dbReference type="InterPro" id="IPR043502">
    <property type="entry name" value="DNA/RNA_pol_sf"/>
</dbReference>
<dbReference type="PRINTS" id="PR00866">
    <property type="entry name" value="RNADNAPOLMS"/>
</dbReference>
<evidence type="ECO:0000313" key="12">
    <source>
        <dbReference type="Proteomes" id="UP000003085"/>
    </source>
</evidence>